<dbReference type="InterPro" id="IPR010923">
    <property type="entry name" value="T(6)A37_SUA5"/>
</dbReference>
<keyword evidence="5 13" id="KW-0963">Cytoplasm</keyword>
<dbReference type="GO" id="GO:0061710">
    <property type="term" value="F:L-threonylcarbamoyladenylate synthase"/>
    <property type="evidence" value="ECO:0007669"/>
    <property type="project" value="UniProtKB-EC"/>
</dbReference>
<evidence type="ECO:0000256" key="1">
    <source>
        <dbReference type="ARBA" id="ARBA00004496"/>
    </source>
</evidence>
<dbReference type="PIRSF" id="PIRSF004930">
    <property type="entry name" value="Tln_factor_SUA5"/>
    <property type="match status" value="1"/>
</dbReference>
<dbReference type="PANTHER" id="PTHR17490">
    <property type="entry name" value="SUA5"/>
    <property type="match status" value="1"/>
</dbReference>
<evidence type="ECO:0000256" key="2">
    <source>
        <dbReference type="ARBA" id="ARBA00007663"/>
    </source>
</evidence>
<evidence type="ECO:0000256" key="12">
    <source>
        <dbReference type="ARBA" id="ARBA00048366"/>
    </source>
</evidence>
<keyword evidence="7 13" id="KW-0819">tRNA processing</keyword>
<dbReference type="InterPro" id="IPR005145">
    <property type="entry name" value="Sua5_C"/>
</dbReference>
<geneLocation type="plasmid" evidence="14 15">
    <name>pAtCFBP5507a</name>
</geneLocation>
<dbReference type="OrthoDB" id="9814580at2"/>
<evidence type="ECO:0000256" key="7">
    <source>
        <dbReference type="ARBA" id="ARBA00022694"/>
    </source>
</evidence>
<dbReference type="Pfam" id="PF03481">
    <property type="entry name" value="Sua5_C"/>
    <property type="match status" value="1"/>
</dbReference>
<dbReference type="Pfam" id="PF01300">
    <property type="entry name" value="Sua5_yciO_yrdC"/>
    <property type="match status" value="1"/>
</dbReference>
<evidence type="ECO:0000313" key="15">
    <source>
        <dbReference type="Proteomes" id="UP000298735"/>
    </source>
</evidence>
<name>A0A4Z1R8U8_9HYPH</name>
<dbReference type="Gene3D" id="3.90.870.10">
    <property type="entry name" value="DHBP synthase"/>
    <property type="match status" value="1"/>
</dbReference>
<comment type="catalytic activity">
    <reaction evidence="12 13">
        <text>L-threonine + hydrogencarbonate + ATP = L-threonylcarbamoyladenylate + diphosphate + H2O</text>
        <dbReference type="Rhea" id="RHEA:36407"/>
        <dbReference type="ChEBI" id="CHEBI:15377"/>
        <dbReference type="ChEBI" id="CHEBI:17544"/>
        <dbReference type="ChEBI" id="CHEBI:30616"/>
        <dbReference type="ChEBI" id="CHEBI:33019"/>
        <dbReference type="ChEBI" id="CHEBI:57926"/>
        <dbReference type="ChEBI" id="CHEBI:73682"/>
        <dbReference type="EC" id="2.7.7.87"/>
    </reaction>
</comment>
<dbReference type="GO" id="GO:0006450">
    <property type="term" value="P:regulation of translational fidelity"/>
    <property type="evidence" value="ECO:0007669"/>
    <property type="project" value="TreeGrafter"/>
</dbReference>
<dbReference type="GO" id="GO:0005737">
    <property type="term" value="C:cytoplasm"/>
    <property type="evidence" value="ECO:0007669"/>
    <property type="project" value="UniProtKB-SubCell"/>
</dbReference>
<dbReference type="InterPro" id="IPR017945">
    <property type="entry name" value="DHBP_synth_RibB-like_a/b_dom"/>
</dbReference>
<keyword evidence="9 13" id="KW-0547">Nucleotide-binding</keyword>
<keyword evidence="14" id="KW-0614">Plasmid</keyword>
<dbReference type="GO" id="GO:0000049">
    <property type="term" value="F:tRNA binding"/>
    <property type="evidence" value="ECO:0007669"/>
    <property type="project" value="TreeGrafter"/>
</dbReference>
<evidence type="ECO:0000256" key="4">
    <source>
        <dbReference type="ARBA" id="ARBA00015492"/>
    </source>
</evidence>
<evidence type="ECO:0000256" key="8">
    <source>
        <dbReference type="ARBA" id="ARBA00022695"/>
    </source>
</evidence>
<dbReference type="InterPro" id="IPR006070">
    <property type="entry name" value="Sua5-like_dom"/>
</dbReference>
<dbReference type="SUPFAM" id="SSF55821">
    <property type="entry name" value="YrdC/RibB"/>
    <property type="match status" value="1"/>
</dbReference>
<comment type="similarity">
    <text evidence="2 13">Belongs to the SUA5 family.</text>
</comment>
<organism evidence="14 15">
    <name type="scientific">Agrobacterium salinitolerans</name>
    <dbReference type="NCBI Taxonomy" id="1183413"/>
    <lineage>
        <taxon>Bacteria</taxon>
        <taxon>Pseudomonadati</taxon>
        <taxon>Pseudomonadota</taxon>
        <taxon>Alphaproteobacteria</taxon>
        <taxon>Hyphomicrobiales</taxon>
        <taxon>Rhizobiaceae</taxon>
        <taxon>Rhizobium/Agrobacterium group</taxon>
        <taxon>Agrobacterium</taxon>
    </lineage>
</organism>
<keyword evidence="6 13" id="KW-0808">Transferase</keyword>
<keyword evidence="8 13" id="KW-0548">Nucleotidyltransferase</keyword>
<evidence type="ECO:0000256" key="5">
    <source>
        <dbReference type="ARBA" id="ARBA00022490"/>
    </source>
</evidence>
<reference evidence="14" key="1">
    <citation type="submission" date="2022-10" db="EMBL/GenBank/DDBJ databases">
        <title>Complete genome sequence of Agrobacterium salinitolerans CFBP5507.</title>
        <authorList>
            <person name="Tchabashvili S."/>
            <person name="Yen H.-C."/>
            <person name="Haryono M."/>
            <person name="Lin Y.-C."/>
            <person name="Lai E.-M."/>
            <person name="Kuo C.-H."/>
        </authorList>
    </citation>
    <scope>NUCLEOTIDE SEQUENCE</scope>
    <source>
        <strain evidence="14">CFBP5507</strain>
        <plasmid evidence="14">pAtCFBP5507a</plasmid>
    </source>
</reference>
<dbReference type="RefSeq" id="WP_137409322.1">
    <property type="nucleotide sequence ID" value="NZ_CP109970.1"/>
</dbReference>
<evidence type="ECO:0000256" key="10">
    <source>
        <dbReference type="ARBA" id="ARBA00022840"/>
    </source>
</evidence>
<evidence type="ECO:0000256" key="6">
    <source>
        <dbReference type="ARBA" id="ARBA00022679"/>
    </source>
</evidence>
<gene>
    <name evidence="14" type="ORF">CFBP5507_25080</name>
</gene>
<sequence length="319" mass="33587">MKIDVNTDRDHAVSLARRSLDYGEVIGLPTETVYGLAADATNEAAVRRIFELKGRPAHNPLICHCADLEMVRNYAVLGPQSERLARAFWPGPLTMVLRKVPQSRLPEVTTAGLGTVAIRVPEGFSRDVIAALGRPVAAPSANISGKVSATQARHVEDDFGTAVEKVFDGGKTTIGIESTILMMVDGGAKLLRPGGLSLEAIESLLGFEVEGVGQQEAIIAPGMLLSHYAPRAAVRLNASSFADDEAFIAFGSHSGGCRTDRVFNLSPSADLNEAASNLYTMLKLADATGAGVIAIAPIPVVGLGVAINDRLRRAAAPRG</sequence>
<dbReference type="EC" id="2.7.7.87" evidence="3 13"/>
<evidence type="ECO:0000256" key="11">
    <source>
        <dbReference type="ARBA" id="ARBA00029774"/>
    </source>
</evidence>
<dbReference type="KEGG" id="asal:CFBP5507_25080"/>
<dbReference type="AlphaFoldDB" id="A0A4Z1R8U8"/>
<accession>A0A4Z1R8U8</accession>
<dbReference type="PANTHER" id="PTHR17490:SF16">
    <property type="entry name" value="THREONYLCARBAMOYL-AMP SYNTHASE"/>
    <property type="match status" value="1"/>
</dbReference>
<dbReference type="GO" id="GO:0008033">
    <property type="term" value="P:tRNA processing"/>
    <property type="evidence" value="ECO:0007669"/>
    <property type="project" value="UniProtKB-KW"/>
</dbReference>
<dbReference type="Gene3D" id="3.40.50.11030">
    <property type="entry name" value="Threonylcarbamoyl-AMP synthase, C-terminal domain"/>
    <property type="match status" value="1"/>
</dbReference>
<dbReference type="EMBL" id="CP109970">
    <property type="protein sequence ID" value="UYZ11099.1"/>
    <property type="molecule type" value="Genomic_DNA"/>
</dbReference>
<dbReference type="InterPro" id="IPR038385">
    <property type="entry name" value="Sua5/YwlC_C"/>
</dbReference>
<dbReference type="NCBIfam" id="TIGR00057">
    <property type="entry name" value="L-threonylcarbamoyladenylate synthase"/>
    <property type="match status" value="1"/>
</dbReference>
<evidence type="ECO:0000256" key="13">
    <source>
        <dbReference type="PIRNR" id="PIRNR004930"/>
    </source>
</evidence>
<keyword evidence="10 13" id="KW-0067">ATP-binding</keyword>
<evidence type="ECO:0000256" key="3">
    <source>
        <dbReference type="ARBA" id="ARBA00012584"/>
    </source>
</evidence>
<evidence type="ECO:0000256" key="9">
    <source>
        <dbReference type="ARBA" id="ARBA00022741"/>
    </source>
</evidence>
<evidence type="ECO:0000313" key="14">
    <source>
        <dbReference type="EMBL" id="UYZ11099.1"/>
    </source>
</evidence>
<proteinExistence type="inferred from homology"/>
<dbReference type="InterPro" id="IPR050156">
    <property type="entry name" value="TC-AMP_synthase_SUA5"/>
</dbReference>
<dbReference type="GO" id="GO:0003725">
    <property type="term" value="F:double-stranded RNA binding"/>
    <property type="evidence" value="ECO:0007669"/>
    <property type="project" value="UniProtKB-UniRule"/>
</dbReference>
<dbReference type="Proteomes" id="UP000298735">
    <property type="component" value="Plasmid pAtCFBP5507a"/>
</dbReference>
<dbReference type="PROSITE" id="PS51163">
    <property type="entry name" value="YRDC"/>
    <property type="match status" value="1"/>
</dbReference>
<protein>
    <recommendedName>
        <fullName evidence="4 13">Threonylcarbamoyl-AMP synthase</fullName>
        <shortName evidence="13">TC-AMP synthase</shortName>
        <ecNumber evidence="3 13">2.7.7.87</ecNumber>
    </recommendedName>
    <alternativeName>
        <fullName evidence="11 13">L-threonylcarbamoyladenylate synthase</fullName>
    </alternativeName>
</protein>
<comment type="function">
    <text evidence="13">Required for the formation of a threonylcarbamoyl group on adenosine at position 37 (t(6)A37) in tRNAs that read codons beginning with adenine.</text>
</comment>
<comment type="subcellular location">
    <subcellularLocation>
        <location evidence="1 13">Cytoplasm</location>
    </subcellularLocation>
</comment>
<dbReference type="GO" id="GO:0005524">
    <property type="term" value="F:ATP binding"/>
    <property type="evidence" value="ECO:0007669"/>
    <property type="project" value="UniProtKB-UniRule"/>
</dbReference>